<keyword evidence="4" id="KW-0645">Protease</keyword>
<evidence type="ECO:0000256" key="1">
    <source>
        <dbReference type="ARBA" id="ARBA00023157"/>
    </source>
</evidence>
<dbReference type="InterPro" id="IPR009003">
    <property type="entry name" value="Peptidase_S1_PA"/>
</dbReference>
<dbReference type="SUPFAM" id="SSF50494">
    <property type="entry name" value="Trypsin-like serine proteases"/>
    <property type="match status" value="1"/>
</dbReference>
<dbReference type="GO" id="GO:0004252">
    <property type="term" value="F:serine-type endopeptidase activity"/>
    <property type="evidence" value="ECO:0007669"/>
    <property type="project" value="InterPro"/>
</dbReference>
<evidence type="ECO:0000313" key="4">
    <source>
        <dbReference type="EMBL" id="RWS27038.1"/>
    </source>
</evidence>
<dbReference type="EMBL" id="NCKV01002294">
    <property type="protein sequence ID" value="RWS27038.1"/>
    <property type="molecule type" value="Genomic_DNA"/>
</dbReference>
<dbReference type="OrthoDB" id="6486418at2759"/>
<name>A0A443SHP0_9ACAR</name>
<accession>A0A443SHP0</accession>
<gene>
    <name evidence="4" type="ORF">B4U80_00879</name>
</gene>
<reference evidence="4 5" key="1">
    <citation type="journal article" date="2018" name="Gigascience">
        <title>Genomes of trombidid mites reveal novel predicted allergens and laterally-transferred genes associated with secondary metabolism.</title>
        <authorList>
            <person name="Dong X."/>
            <person name="Chaisiri K."/>
            <person name="Xia D."/>
            <person name="Armstrong S.D."/>
            <person name="Fang Y."/>
            <person name="Donnelly M.J."/>
            <person name="Kadowaki T."/>
            <person name="McGarry J.W."/>
            <person name="Darby A.C."/>
            <person name="Makepeace B.L."/>
        </authorList>
    </citation>
    <scope>NUCLEOTIDE SEQUENCE [LARGE SCALE GENOMIC DNA]</scope>
    <source>
        <strain evidence="4">UoL-UT</strain>
    </source>
</reference>
<dbReference type="GO" id="GO:0006508">
    <property type="term" value="P:proteolysis"/>
    <property type="evidence" value="ECO:0007669"/>
    <property type="project" value="UniProtKB-KW"/>
</dbReference>
<dbReference type="VEuPathDB" id="VectorBase:LDEU005002"/>
<sequence length="105" mass="12088">MKLVIIGFLYLFATSINDVQCSRRKRFINGNNSKPNAWPWMGLLVTGTQDWQICGCSVISDQWLLTAAHCVREEQGDPLKYHVILGEHNRNRDEGTEVRRNLTEI</sequence>
<evidence type="ECO:0000313" key="5">
    <source>
        <dbReference type="Proteomes" id="UP000288716"/>
    </source>
</evidence>
<feature type="signal peptide" evidence="2">
    <location>
        <begin position="1"/>
        <end position="21"/>
    </location>
</feature>
<dbReference type="InterPro" id="IPR001254">
    <property type="entry name" value="Trypsin_dom"/>
</dbReference>
<keyword evidence="5" id="KW-1185">Reference proteome</keyword>
<dbReference type="Pfam" id="PF00089">
    <property type="entry name" value="Trypsin"/>
    <property type="match status" value="1"/>
</dbReference>
<comment type="caution">
    <text evidence="4">The sequence shown here is derived from an EMBL/GenBank/DDBJ whole genome shotgun (WGS) entry which is preliminary data.</text>
</comment>
<evidence type="ECO:0000259" key="3">
    <source>
        <dbReference type="PROSITE" id="PS50240"/>
    </source>
</evidence>
<dbReference type="STRING" id="299467.A0A443SHP0"/>
<dbReference type="AlphaFoldDB" id="A0A443SHP0"/>
<organism evidence="4 5">
    <name type="scientific">Leptotrombidium deliense</name>
    <dbReference type="NCBI Taxonomy" id="299467"/>
    <lineage>
        <taxon>Eukaryota</taxon>
        <taxon>Metazoa</taxon>
        <taxon>Ecdysozoa</taxon>
        <taxon>Arthropoda</taxon>
        <taxon>Chelicerata</taxon>
        <taxon>Arachnida</taxon>
        <taxon>Acari</taxon>
        <taxon>Acariformes</taxon>
        <taxon>Trombidiformes</taxon>
        <taxon>Prostigmata</taxon>
        <taxon>Anystina</taxon>
        <taxon>Parasitengona</taxon>
        <taxon>Trombiculoidea</taxon>
        <taxon>Trombiculidae</taxon>
        <taxon>Leptotrombidium</taxon>
    </lineage>
</organism>
<dbReference type="InterPro" id="IPR043504">
    <property type="entry name" value="Peptidase_S1_PA_chymotrypsin"/>
</dbReference>
<dbReference type="PANTHER" id="PTHR24252">
    <property type="entry name" value="ACROSIN-RELATED"/>
    <property type="match status" value="1"/>
</dbReference>
<feature type="chain" id="PRO_5019107568" evidence="2">
    <location>
        <begin position="22"/>
        <end position="105"/>
    </location>
</feature>
<dbReference type="Proteomes" id="UP000288716">
    <property type="component" value="Unassembled WGS sequence"/>
</dbReference>
<dbReference type="InterPro" id="IPR018114">
    <property type="entry name" value="TRYPSIN_HIS"/>
</dbReference>
<dbReference type="Gene3D" id="2.40.10.10">
    <property type="entry name" value="Trypsin-like serine proteases"/>
    <property type="match status" value="1"/>
</dbReference>
<evidence type="ECO:0000256" key="2">
    <source>
        <dbReference type="SAM" id="SignalP"/>
    </source>
</evidence>
<keyword evidence="2" id="KW-0732">Signal</keyword>
<proteinExistence type="predicted"/>
<dbReference type="PANTHER" id="PTHR24252:SF7">
    <property type="entry name" value="HYALIN"/>
    <property type="match status" value="1"/>
</dbReference>
<protein>
    <submittedName>
        <fullName evidence="4">Serine protease hepsin-like protein</fullName>
    </submittedName>
</protein>
<keyword evidence="1" id="KW-1015">Disulfide bond</keyword>
<feature type="domain" description="Peptidase S1" evidence="3">
    <location>
        <begin position="27"/>
        <end position="105"/>
    </location>
</feature>
<dbReference type="PROSITE" id="PS50240">
    <property type="entry name" value="TRYPSIN_DOM"/>
    <property type="match status" value="1"/>
</dbReference>
<keyword evidence="4" id="KW-0378">Hydrolase</keyword>
<dbReference type="PROSITE" id="PS00134">
    <property type="entry name" value="TRYPSIN_HIS"/>
    <property type="match status" value="1"/>
</dbReference>